<proteinExistence type="predicted"/>
<dbReference type="EMBL" id="BGZK01000148">
    <property type="protein sequence ID" value="GBP23158.1"/>
    <property type="molecule type" value="Genomic_DNA"/>
</dbReference>
<sequence length="92" mass="10070">MTLAVLENTDKTKLFLKICQKVAGCLDPQPVKDTTIREGLKPCTTPHHAGTVVSALGEDIISIMSILQMVRRAEVADLTAKFRKANHGVDRL</sequence>
<comment type="caution">
    <text evidence="1">The sequence shown here is derived from an EMBL/GenBank/DDBJ whole genome shotgun (WGS) entry which is preliminary data.</text>
</comment>
<evidence type="ECO:0000313" key="1">
    <source>
        <dbReference type="EMBL" id="GBP23158.1"/>
    </source>
</evidence>
<gene>
    <name evidence="1" type="ORF">EVAR_82320_1</name>
</gene>
<name>A0A4C1UA21_EUMVA</name>
<dbReference type="AlphaFoldDB" id="A0A4C1UA21"/>
<accession>A0A4C1UA21</accession>
<keyword evidence="2" id="KW-1185">Reference proteome</keyword>
<dbReference type="Proteomes" id="UP000299102">
    <property type="component" value="Unassembled WGS sequence"/>
</dbReference>
<protein>
    <submittedName>
        <fullName evidence="1">Uncharacterized protein</fullName>
    </submittedName>
</protein>
<organism evidence="1 2">
    <name type="scientific">Eumeta variegata</name>
    <name type="common">Bagworm moth</name>
    <name type="synonym">Eumeta japonica</name>
    <dbReference type="NCBI Taxonomy" id="151549"/>
    <lineage>
        <taxon>Eukaryota</taxon>
        <taxon>Metazoa</taxon>
        <taxon>Ecdysozoa</taxon>
        <taxon>Arthropoda</taxon>
        <taxon>Hexapoda</taxon>
        <taxon>Insecta</taxon>
        <taxon>Pterygota</taxon>
        <taxon>Neoptera</taxon>
        <taxon>Endopterygota</taxon>
        <taxon>Lepidoptera</taxon>
        <taxon>Glossata</taxon>
        <taxon>Ditrysia</taxon>
        <taxon>Tineoidea</taxon>
        <taxon>Psychidae</taxon>
        <taxon>Oiketicinae</taxon>
        <taxon>Eumeta</taxon>
    </lineage>
</organism>
<evidence type="ECO:0000313" key="2">
    <source>
        <dbReference type="Proteomes" id="UP000299102"/>
    </source>
</evidence>
<reference evidence="1 2" key="1">
    <citation type="journal article" date="2019" name="Commun. Biol.">
        <title>The bagworm genome reveals a unique fibroin gene that provides high tensile strength.</title>
        <authorList>
            <person name="Kono N."/>
            <person name="Nakamura H."/>
            <person name="Ohtoshi R."/>
            <person name="Tomita M."/>
            <person name="Numata K."/>
            <person name="Arakawa K."/>
        </authorList>
    </citation>
    <scope>NUCLEOTIDE SEQUENCE [LARGE SCALE GENOMIC DNA]</scope>
</reference>